<dbReference type="OrthoDB" id="10598345at2759"/>
<reference evidence="1" key="1">
    <citation type="submission" date="2019-10" db="EMBL/GenBank/DDBJ databases">
        <title>Conservation and host-specific expression of non-tandemly repeated heterogenous ribosome RNA gene in arbuscular mycorrhizal fungi.</title>
        <authorList>
            <person name="Maeda T."/>
            <person name="Kobayashi Y."/>
            <person name="Nakagawa T."/>
            <person name="Ezawa T."/>
            <person name="Yamaguchi K."/>
            <person name="Bino T."/>
            <person name="Nishimoto Y."/>
            <person name="Shigenobu S."/>
            <person name="Kawaguchi M."/>
        </authorList>
    </citation>
    <scope>NUCLEOTIDE SEQUENCE</scope>
    <source>
        <strain evidence="1">HR1</strain>
    </source>
</reference>
<evidence type="ECO:0000313" key="2">
    <source>
        <dbReference type="Proteomes" id="UP000615446"/>
    </source>
</evidence>
<evidence type="ECO:0000313" key="1">
    <source>
        <dbReference type="EMBL" id="GES98236.1"/>
    </source>
</evidence>
<dbReference type="Proteomes" id="UP000615446">
    <property type="component" value="Unassembled WGS sequence"/>
</dbReference>
<dbReference type="AlphaFoldDB" id="A0A8H3M630"/>
<protein>
    <submittedName>
        <fullName evidence="1">Uncharacterized protein</fullName>
    </submittedName>
</protein>
<accession>A0A8H3M630</accession>
<sequence>MMENLKIRFEFWKIHGTDNWNYTSLMDVDKLCVLQNFNLTKLFDPEHAVLIKSLWDGIAELYDLLGEKKQIHNTFI</sequence>
<gene>
    <name evidence="1" type="ORF">RCL2_002479100</name>
</gene>
<dbReference type="EMBL" id="BLAL01000265">
    <property type="protein sequence ID" value="GES98236.1"/>
    <property type="molecule type" value="Genomic_DNA"/>
</dbReference>
<proteinExistence type="predicted"/>
<name>A0A8H3M630_9GLOM</name>
<organism evidence="1 2">
    <name type="scientific">Rhizophagus clarus</name>
    <dbReference type="NCBI Taxonomy" id="94130"/>
    <lineage>
        <taxon>Eukaryota</taxon>
        <taxon>Fungi</taxon>
        <taxon>Fungi incertae sedis</taxon>
        <taxon>Mucoromycota</taxon>
        <taxon>Glomeromycotina</taxon>
        <taxon>Glomeromycetes</taxon>
        <taxon>Glomerales</taxon>
        <taxon>Glomeraceae</taxon>
        <taxon>Rhizophagus</taxon>
    </lineage>
</organism>
<comment type="caution">
    <text evidence="1">The sequence shown here is derived from an EMBL/GenBank/DDBJ whole genome shotgun (WGS) entry which is preliminary data.</text>
</comment>